<organism evidence="1 2">
    <name type="scientific">Funneliformis geosporum</name>
    <dbReference type="NCBI Taxonomy" id="1117311"/>
    <lineage>
        <taxon>Eukaryota</taxon>
        <taxon>Fungi</taxon>
        <taxon>Fungi incertae sedis</taxon>
        <taxon>Mucoromycota</taxon>
        <taxon>Glomeromycotina</taxon>
        <taxon>Glomeromycetes</taxon>
        <taxon>Glomerales</taxon>
        <taxon>Glomeraceae</taxon>
        <taxon>Funneliformis</taxon>
    </lineage>
</organism>
<proteinExistence type="predicted"/>
<keyword evidence="2" id="KW-1185">Reference proteome</keyword>
<name>A0A9W4ST73_9GLOM</name>
<comment type="caution">
    <text evidence="1">The sequence shown here is derived from an EMBL/GenBank/DDBJ whole genome shotgun (WGS) entry which is preliminary data.</text>
</comment>
<dbReference type="EMBL" id="CAMKVN010002130">
    <property type="protein sequence ID" value="CAI2179704.1"/>
    <property type="molecule type" value="Genomic_DNA"/>
</dbReference>
<sequence>KMNVNEEMKPILIKENVSLEAYIKYHKTERKLPVSICLIDGKIIAYEVPLSPHRTVVFRIGPNSYYIADVAIQPQDLPKPPAVFRLDGTMAMLAMCYLRTNQNNIVPDNVISFSTAPLHYNTIGVLTNTVMLTLLALGSQQLLTMLLVF</sequence>
<dbReference type="AlphaFoldDB" id="A0A9W4ST73"/>
<accession>A0A9W4ST73</accession>
<evidence type="ECO:0000313" key="1">
    <source>
        <dbReference type="EMBL" id="CAI2179704.1"/>
    </source>
</evidence>
<feature type="non-terminal residue" evidence="1">
    <location>
        <position position="149"/>
    </location>
</feature>
<dbReference type="Proteomes" id="UP001153678">
    <property type="component" value="Unassembled WGS sequence"/>
</dbReference>
<dbReference type="OrthoDB" id="2307807at2759"/>
<gene>
    <name evidence="1" type="ORF">FWILDA_LOCUS9221</name>
</gene>
<reference evidence="1" key="1">
    <citation type="submission" date="2022-08" db="EMBL/GenBank/DDBJ databases">
        <authorList>
            <person name="Kallberg Y."/>
            <person name="Tangrot J."/>
            <person name="Rosling A."/>
        </authorList>
    </citation>
    <scope>NUCLEOTIDE SEQUENCE</scope>
    <source>
        <strain evidence="1">Wild A</strain>
    </source>
</reference>
<protein>
    <submittedName>
        <fullName evidence="1">15881_t:CDS:1</fullName>
    </submittedName>
</protein>
<evidence type="ECO:0000313" key="2">
    <source>
        <dbReference type="Proteomes" id="UP001153678"/>
    </source>
</evidence>